<dbReference type="FunFam" id="3.40.50.11540:FF:000001">
    <property type="entry name" value="NADH dehydrogenase [ubiquinone] flavoprotein 1, mitochondrial"/>
    <property type="match status" value="1"/>
</dbReference>
<dbReference type="OrthoDB" id="9761899at2"/>
<dbReference type="AlphaFoldDB" id="D3DJX6"/>
<dbReference type="GO" id="GO:0008137">
    <property type="term" value="F:NADH dehydrogenase (ubiquinone) activity"/>
    <property type="evidence" value="ECO:0007669"/>
    <property type="project" value="InterPro"/>
</dbReference>
<dbReference type="InterPro" id="IPR011538">
    <property type="entry name" value="Nuo51_FMN-bd"/>
</dbReference>
<dbReference type="PROSITE" id="PS00644">
    <property type="entry name" value="COMPLEX1_51K_1"/>
    <property type="match status" value="1"/>
</dbReference>
<proteinExistence type="inferred from homology"/>
<keyword evidence="3" id="KW-0479">Metal-binding</keyword>
<keyword evidence="4" id="KW-0408">Iron</keyword>
<protein>
    <submittedName>
        <fullName evidence="7">NAD-dependent formate dehydrogenase beta subunit</fullName>
    </submittedName>
</protein>
<dbReference type="SUPFAM" id="SSF52833">
    <property type="entry name" value="Thioredoxin-like"/>
    <property type="match status" value="1"/>
</dbReference>
<evidence type="ECO:0000256" key="3">
    <source>
        <dbReference type="ARBA" id="ARBA00022723"/>
    </source>
</evidence>
<dbReference type="eggNOG" id="COG1894">
    <property type="taxonomic scope" value="Bacteria"/>
</dbReference>
<evidence type="ECO:0000256" key="5">
    <source>
        <dbReference type="ARBA" id="ARBA00023014"/>
    </source>
</evidence>
<dbReference type="SMART" id="SM00928">
    <property type="entry name" value="NADH_4Fe-4S"/>
    <property type="match status" value="1"/>
</dbReference>
<dbReference type="GO" id="GO:0010181">
    <property type="term" value="F:FMN binding"/>
    <property type="evidence" value="ECO:0007669"/>
    <property type="project" value="InterPro"/>
</dbReference>
<dbReference type="SUPFAM" id="SSF142019">
    <property type="entry name" value="Nqo1 FMN-binding domain-like"/>
    <property type="match status" value="1"/>
</dbReference>
<dbReference type="Gene3D" id="1.20.1440.230">
    <property type="entry name" value="NADH-ubiquinone oxidoreductase 51kDa subunit, iron-sulphur binding domain"/>
    <property type="match status" value="1"/>
</dbReference>
<dbReference type="PANTHER" id="PTHR43578">
    <property type="entry name" value="NADH-QUINONE OXIDOREDUCTASE SUBUNIT F"/>
    <property type="match status" value="1"/>
</dbReference>
<evidence type="ECO:0000256" key="2">
    <source>
        <dbReference type="ARBA" id="ARBA00022485"/>
    </source>
</evidence>
<dbReference type="InterPro" id="IPR037207">
    <property type="entry name" value="Nuop51_4Fe4S-bd_sf"/>
</dbReference>
<reference evidence="7 8" key="1">
    <citation type="journal article" date="2010" name="J. Bacteriol.">
        <title>Complete genome sequence of the thermophilic, obligately chemolithoautotrophic hydrogen-oxidizing bacterium Hydrogenobacter thermophilus TK-6.</title>
        <authorList>
            <person name="Arai H."/>
            <person name="Kanbe H."/>
            <person name="Ishii M."/>
            <person name="Igarashi Y."/>
        </authorList>
    </citation>
    <scope>NUCLEOTIDE SEQUENCE [LARGE SCALE GENOMIC DNA]</scope>
    <source>
        <strain evidence="8">DSM 6534 / IAM 12695 / TK-6 [Tokyo]</strain>
    </source>
</reference>
<dbReference type="InterPro" id="IPR019575">
    <property type="entry name" value="Nuop51_4Fe4S-bd"/>
</dbReference>
<dbReference type="GO" id="GO:0051539">
    <property type="term" value="F:4 iron, 4 sulfur cluster binding"/>
    <property type="evidence" value="ECO:0007669"/>
    <property type="project" value="UniProtKB-KW"/>
</dbReference>
<evidence type="ECO:0000313" key="8">
    <source>
        <dbReference type="Proteomes" id="UP000002574"/>
    </source>
</evidence>
<keyword evidence="5" id="KW-0411">Iron-sulfur</keyword>
<dbReference type="PROSITE" id="PS00645">
    <property type="entry name" value="COMPLEX1_51K_2"/>
    <property type="match status" value="1"/>
</dbReference>
<feature type="domain" description="NADH-ubiquinone oxidoreductase 51kDa subunit iron-sulphur binding" evidence="6">
    <location>
        <begin position="429"/>
        <end position="473"/>
    </location>
</feature>
<organism evidence="7 8">
    <name type="scientific">Hydrogenobacter thermophilus (strain DSM 6534 / IAM 12695 / TK-6)</name>
    <dbReference type="NCBI Taxonomy" id="608538"/>
    <lineage>
        <taxon>Bacteria</taxon>
        <taxon>Pseudomonadati</taxon>
        <taxon>Aquificota</taxon>
        <taxon>Aquificia</taxon>
        <taxon>Aquificales</taxon>
        <taxon>Aquificaceae</taxon>
        <taxon>Hydrogenobacter</taxon>
    </lineage>
</organism>
<dbReference type="SUPFAM" id="SSF142984">
    <property type="entry name" value="Nqo1 middle domain-like"/>
    <property type="match status" value="1"/>
</dbReference>
<dbReference type="Proteomes" id="UP000002574">
    <property type="component" value="Chromosome"/>
</dbReference>
<dbReference type="KEGG" id="hte:Hydth_1666"/>
<evidence type="ECO:0000313" key="7">
    <source>
        <dbReference type="EMBL" id="BAI70128.1"/>
    </source>
</evidence>
<dbReference type="Gene3D" id="6.10.250.1450">
    <property type="match status" value="1"/>
</dbReference>
<keyword evidence="8" id="KW-1185">Reference proteome</keyword>
<dbReference type="GO" id="GO:0046872">
    <property type="term" value="F:metal ion binding"/>
    <property type="evidence" value="ECO:0007669"/>
    <property type="project" value="UniProtKB-KW"/>
</dbReference>
<dbReference type="Gene3D" id="3.40.50.11540">
    <property type="entry name" value="NADH-ubiquinone oxidoreductase 51kDa subunit"/>
    <property type="match status" value="1"/>
</dbReference>
<dbReference type="RefSeq" id="WP_012964308.1">
    <property type="nucleotide sequence ID" value="NC_013799.1"/>
</dbReference>
<dbReference type="InterPro" id="IPR037225">
    <property type="entry name" value="Nuo51_FMN-bd_sf"/>
</dbReference>
<dbReference type="STRING" id="608538.HTH_1681"/>
<dbReference type="Pfam" id="PF01512">
    <property type="entry name" value="Complex1_51K"/>
    <property type="match status" value="1"/>
</dbReference>
<dbReference type="InterPro" id="IPR001949">
    <property type="entry name" value="NADH-UbQ_OxRdtase_51kDa_CS"/>
</dbReference>
<dbReference type="SUPFAM" id="SSF140490">
    <property type="entry name" value="Nqo1C-terminal domain-like"/>
    <property type="match status" value="1"/>
</dbReference>
<accession>D3DJX6</accession>
<comment type="similarity">
    <text evidence="1">Belongs to the complex I 51 kDa subunit family.</text>
</comment>
<evidence type="ECO:0000259" key="6">
    <source>
        <dbReference type="SMART" id="SM00928"/>
    </source>
</evidence>
<name>D3DJX6_HYDTT</name>
<dbReference type="Gene3D" id="3.10.20.600">
    <property type="match status" value="1"/>
</dbReference>
<dbReference type="PATRIC" id="fig|608538.5.peg.1697"/>
<dbReference type="PANTHER" id="PTHR43578:SF3">
    <property type="entry name" value="NADH-QUINONE OXIDOREDUCTASE SUBUNIT F"/>
    <property type="match status" value="1"/>
</dbReference>
<dbReference type="Pfam" id="PF10589">
    <property type="entry name" value="NADH_4Fe-4S"/>
    <property type="match status" value="1"/>
</dbReference>
<dbReference type="EMBL" id="AP011112">
    <property type="protein sequence ID" value="BAI70128.1"/>
    <property type="molecule type" value="Genomic_DNA"/>
</dbReference>
<evidence type="ECO:0000256" key="4">
    <source>
        <dbReference type="ARBA" id="ARBA00023004"/>
    </source>
</evidence>
<keyword evidence="2" id="KW-0004">4Fe-4S</keyword>
<dbReference type="KEGG" id="hth:HTH_1681"/>
<gene>
    <name evidence="7" type="primary">fdsB</name>
    <name evidence="7" type="ordered locus">HTH_1681</name>
</gene>
<dbReference type="CDD" id="cd03063">
    <property type="entry name" value="TRX_Fd_FDH_beta"/>
    <property type="match status" value="1"/>
</dbReference>
<dbReference type="InterPro" id="IPR036249">
    <property type="entry name" value="Thioredoxin-like_sf"/>
</dbReference>
<sequence length="521" mass="57279">MEGRYKIFVPRDFSSISLGADEVADAIKEEAERRGISLELVRNGSRGIYWLEPLVEVQTQEGRVGFRNVSLHDVPSLLDSLIGNNNKNHPLYIGPVDELEYLKRQVRLTFERVGLIDPLSIDEYIKYKGFLALKKALDMKPEDIINEIKRSGLRGRGGAGFPTGIKWETVLKTPSEEKYIVCNADEGDSGTFSDRMIMECDPFLLIEAMTIAGLAVGARRGYIYLRSEYPLAKEVLQEAINIACDRGYLGDDIMGSGKSFEIELYVGAGAYVCGEETALLESLEGKRGIVRPRPPVPAVSGLWGKPTIVNNVVTLATVPWIIREGGENYASYGTDRSKGTLPVQLSGNVKRGGLVEIPFGTTLRELIYDFGGGTYSGRPVKAVQVGGPLGAYLPESMLDIPIDYEAFQKVGGILGHGGIVVFDDTVDLWYMMRFAMEFCARESCGKCTPCRIGSQRGVEVIDKLMKDGTNGKLLTLLEDLMDVMMHTSLCGLGGMAPYPVLSILRNFSEDLGIKKELNIIS</sequence>
<evidence type="ECO:0000256" key="1">
    <source>
        <dbReference type="ARBA" id="ARBA00007523"/>
    </source>
</evidence>